<sequence length="155" mass="17156">MLKYLIVYPYETVGKIIDFAQGAGLDPYHVAIFTRTGLLQATVDGVVVSPFDAFAGRYTRTFGLKVPRPGKVNEFAARVVGEKYDYFGAATAWIYQHTKLIVPIDVEGHSFCSDLAVRAGRYCGGELFGDTPAYCIVPKMFLAELVRIGVEFNEE</sequence>
<comment type="caution">
    <text evidence="1">The sequence shown here is derived from an EMBL/GenBank/DDBJ whole genome shotgun (WGS) entry which is preliminary data.</text>
</comment>
<organism evidence="1 2">
    <name type="scientific">Anaeroselena agilis</name>
    <dbReference type="NCBI Taxonomy" id="3063788"/>
    <lineage>
        <taxon>Bacteria</taxon>
        <taxon>Bacillati</taxon>
        <taxon>Bacillota</taxon>
        <taxon>Negativicutes</taxon>
        <taxon>Acetonemataceae</taxon>
        <taxon>Anaeroselena</taxon>
    </lineage>
</organism>
<accession>A0ABU3P2J0</accession>
<name>A0ABU3P2J0_9FIRM</name>
<reference evidence="1 2" key="1">
    <citation type="submission" date="2023-07" db="EMBL/GenBank/DDBJ databases">
        <title>The novel representative of Negativicutes class, Anaeroselena agilis gen. nov. sp. nov.</title>
        <authorList>
            <person name="Prokofeva M.I."/>
            <person name="Elcheninov A.G."/>
            <person name="Klyukina A."/>
            <person name="Kublanov I.V."/>
            <person name="Frolov E.N."/>
            <person name="Podosokorskaya O.A."/>
        </authorList>
    </citation>
    <scope>NUCLEOTIDE SEQUENCE [LARGE SCALE GENOMIC DNA]</scope>
    <source>
        <strain evidence="1 2">4137-cl</strain>
    </source>
</reference>
<gene>
    <name evidence="1" type="ORF">Q4T40_16735</name>
</gene>
<keyword evidence="2" id="KW-1185">Reference proteome</keyword>
<proteinExistence type="predicted"/>
<dbReference type="EMBL" id="JAUOZS010000001">
    <property type="protein sequence ID" value="MDT8902890.1"/>
    <property type="molecule type" value="Genomic_DNA"/>
</dbReference>
<dbReference type="RefSeq" id="WP_413781358.1">
    <property type="nucleotide sequence ID" value="NZ_JAUOZS010000001.1"/>
</dbReference>
<evidence type="ECO:0000313" key="2">
    <source>
        <dbReference type="Proteomes" id="UP001254848"/>
    </source>
</evidence>
<evidence type="ECO:0000313" key="1">
    <source>
        <dbReference type="EMBL" id="MDT8902890.1"/>
    </source>
</evidence>
<dbReference type="Proteomes" id="UP001254848">
    <property type="component" value="Unassembled WGS sequence"/>
</dbReference>
<dbReference type="Gene3D" id="3.90.1720.10">
    <property type="entry name" value="endopeptidase domain like (from Nostoc punctiforme)"/>
    <property type="match status" value="1"/>
</dbReference>
<protein>
    <submittedName>
        <fullName evidence="1">Uncharacterized protein</fullName>
    </submittedName>
</protein>